<dbReference type="Proteomes" id="UP001428341">
    <property type="component" value="Unassembled WGS sequence"/>
</dbReference>
<dbReference type="PROSITE" id="PS51257">
    <property type="entry name" value="PROKAR_LIPOPROTEIN"/>
    <property type="match status" value="1"/>
</dbReference>
<accession>A0AAP0M638</accession>
<dbReference type="AlphaFoldDB" id="A0AAP0M638"/>
<reference evidence="2 3" key="1">
    <citation type="submission" date="2024-05" db="EMBL/GenBank/DDBJ databases">
        <title>Haplotype-resolved chromosome-level genome assembly of Huyou (Citrus changshanensis).</title>
        <authorList>
            <person name="Miao C."/>
            <person name="Chen W."/>
            <person name="Wu Y."/>
            <person name="Wang L."/>
            <person name="Zhao S."/>
            <person name="Grierson D."/>
            <person name="Xu C."/>
            <person name="Chen K."/>
        </authorList>
    </citation>
    <scope>NUCLEOTIDE SEQUENCE [LARGE SCALE GENOMIC DNA]</scope>
    <source>
        <strain evidence="2">01-14</strain>
        <tissue evidence="2">Leaf</tissue>
    </source>
</reference>
<evidence type="ECO:0000256" key="1">
    <source>
        <dbReference type="SAM" id="SignalP"/>
    </source>
</evidence>
<protein>
    <submittedName>
        <fullName evidence="2">Uncharacterized protein</fullName>
    </submittedName>
</protein>
<dbReference type="EMBL" id="JBCGBO010000006">
    <property type="protein sequence ID" value="KAK9193494.1"/>
    <property type="molecule type" value="Genomic_DNA"/>
</dbReference>
<sequence>MLRCHRNACVCALIAACIILSMSSSPLLIEARIPEFGAIQGANLYSFIFQIHVILKFNPSEYDGTFNPAEPQADS</sequence>
<evidence type="ECO:0000313" key="2">
    <source>
        <dbReference type="EMBL" id="KAK9193494.1"/>
    </source>
</evidence>
<feature type="chain" id="PRO_5042991598" evidence="1">
    <location>
        <begin position="24"/>
        <end position="75"/>
    </location>
</feature>
<proteinExistence type="predicted"/>
<keyword evidence="3" id="KW-1185">Reference proteome</keyword>
<evidence type="ECO:0000313" key="3">
    <source>
        <dbReference type="Proteomes" id="UP001428341"/>
    </source>
</evidence>
<gene>
    <name evidence="2" type="ORF">WN944_004191</name>
</gene>
<name>A0AAP0M638_9ROSI</name>
<feature type="signal peptide" evidence="1">
    <location>
        <begin position="1"/>
        <end position="23"/>
    </location>
</feature>
<keyword evidence="1" id="KW-0732">Signal</keyword>
<comment type="caution">
    <text evidence="2">The sequence shown here is derived from an EMBL/GenBank/DDBJ whole genome shotgun (WGS) entry which is preliminary data.</text>
</comment>
<organism evidence="2 3">
    <name type="scientific">Citrus x changshan-huyou</name>
    <dbReference type="NCBI Taxonomy" id="2935761"/>
    <lineage>
        <taxon>Eukaryota</taxon>
        <taxon>Viridiplantae</taxon>
        <taxon>Streptophyta</taxon>
        <taxon>Embryophyta</taxon>
        <taxon>Tracheophyta</taxon>
        <taxon>Spermatophyta</taxon>
        <taxon>Magnoliopsida</taxon>
        <taxon>eudicotyledons</taxon>
        <taxon>Gunneridae</taxon>
        <taxon>Pentapetalae</taxon>
        <taxon>rosids</taxon>
        <taxon>malvids</taxon>
        <taxon>Sapindales</taxon>
        <taxon>Rutaceae</taxon>
        <taxon>Aurantioideae</taxon>
        <taxon>Citrus</taxon>
    </lineage>
</organism>